<proteinExistence type="predicted"/>
<protein>
    <submittedName>
        <fullName evidence="5">Sigma 54-interacting transcriptional regulator</fullName>
    </submittedName>
</protein>
<evidence type="ECO:0000313" key="5">
    <source>
        <dbReference type="EMBL" id="MDI1435381.1"/>
    </source>
</evidence>
<dbReference type="InterPro" id="IPR002078">
    <property type="entry name" value="Sigma_54_int"/>
</dbReference>
<keyword evidence="2" id="KW-0067">ATP-binding</keyword>
<dbReference type="PANTHER" id="PTHR32071">
    <property type="entry name" value="TRANSCRIPTIONAL REGULATORY PROTEIN"/>
    <property type="match status" value="1"/>
</dbReference>
<evidence type="ECO:0000259" key="4">
    <source>
        <dbReference type="PROSITE" id="PS50045"/>
    </source>
</evidence>
<sequence length="581" mass="63162">MPRAPAGTLDHSTLPPTSLSDPGASHAGLEMDGLVILWSRHEPARIGEALLIPTGDPGPWIFGRGDNRLGEAERRVFLVRQRPGALVPTGPLVCPRISRAQLRLGSTASGGLEIENVGSCPLVYGGREVTHASVAPGEVIELRNELLLLCVHRAPIRPAQTEDLDVPLHAFGEADAFGMVGESPILWDLRHRIAAVARHHAHVLILGESGSGKELVAGAIHARSARGRRPLVSRNAATIPEGLADAELFGNQRNYPNAGMPERHGLVGEAHQSTLFLDEFAELPQALQAHLLRVLDEGEYQRLGESTTRRSDLRVIAATNRPESDLKPDVLARLKIRITLPSLNARREDIPLLVTQLLRRHATSDPAIAERFFPGGDPREAPRVSPVLMSAFVQRRYTTHVRELDALLLRAVLEGRGRYVELPPELKGDVDQAATSSPRGAPDALTQEERARLALLRKHRFSPTACGRDPAYQGNRQRADLHLRQLICRALRIAAWDIDRAAALLAGSEARALEAKVRARIAAFVSNLRARLEDTATEKQLERSLTEEWKGGADGVLEVLAALRAGKLDASTVGALDEGAD</sequence>
<comment type="caution">
    <text evidence="5">The sequence shown here is derived from an EMBL/GenBank/DDBJ whole genome shotgun (WGS) entry which is preliminary data.</text>
</comment>
<name>A0ABT6P450_9BACT</name>
<dbReference type="PROSITE" id="PS00675">
    <property type="entry name" value="SIGMA54_INTERACT_1"/>
    <property type="match status" value="1"/>
</dbReference>
<dbReference type="EMBL" id="JARZHI010000057">
    <property type="protein sequence ID" value="MDI1435381.1"/>
    <property type="molecule type" value="Genomic_DNA"/>
</dbReference>
<evidence type="ECO:0000256" key="3">
    <source>
        <dbReference type="SAM" id="MobiDB-lite"/>
    </source>
</evidence>
<gene>
    <name evidence="5" type="ORF">QHF89_38120</name>
</gene>
<dbReference type="Pfam" id="PF00158">
    <property type="entry name" value="Sigma54_activat"/>
    <property type="match status" value="1"/>
</dbReference>
<organism evidence="5 6">
    <name type="scientific">Polyangium sorediatum</name>
    <dbReference type="NCBI Taxonomy" id="889274"/>
    <lineage>
        <taxon>Bacteria</taxon>
        <taxon>Pseudomonadati</taxon>
        <taxon>Myxococcota</taxon>
        <taxon>Polyangia</taxon>
        <taxon>Polyangiales</taxon>
        <taxon>Polyangiaceae</taxon>
        <taxon>Polyangium</taxon>
    </lineage>
</organism>
<dbReference type="Gene3D" id="1.10.8.60">
    <property type="match status" value="1"/>
</dbReference>
<dbReference type="InterPro" id="IPR025662">
    <property type="entry name" value="Sigma_54_int_dom_ATP-bd_1"/>
</dbReference>
<keyword evidence="6" id="KW-1185">Reference proteome</keyword>
<dbReference type="Gene3D" id="3.40.50.300">
    <property type="entry name" value="P-loop containing nucleotide triphosphate hydrolases"/>
    <property type="match status" value="1"/>
</dbReference>
<keyword evidence="1" id="KW-0547">Nucleotide-binding</keyword>
<feature type="compositionally biased region" description="Polar residues" evidence="3">
    <location>
        <begin position="10"/>
        <end position="20"/>
    </location>
</feature>
<dbReference type="InterPro" id="IPR003593">
    <property type="entry name" value="AAA+_ATPase"/>
</dbReference>
<reference evidence="5 6" key="1">
    <citation type="submission" date="2023-04" db="EMBL/GenBank/DDBJ databases">
        <title>The genome sequence of Polyangium sorediatum DSM14670.</title>
        <authorList>
            <person name="Zhang X."/>
        </authorList>
    </citation>
    <scope>NUCLEOTIDE SEQUENCE [LARGE SCALE GENOMIC DNA]</scope>
    <source>
        <strain evidence="5 6">DSM 14670</strain>
    </source>
</reference>
<dbReference type="InterPro" id="IPR027417">
    <property type="entry name" value="P-loop_NTPase"/>
</dbReference>
<dbReference type="CDD" id="cd00009">
    <property type="entry name" value="AAA"/>
    <property type="match status" value="1"/>
</dbReference>
<feature type="domain" description="Sigma-54 factor interaction" evidence="4">
    <location>
        <begin position="179"/>
        <end position="413"/>
    </location>
</feature>
<accession>A0ABT6P450</accession>
<feature type="region of interest" description="Disordered" evidence="3">
    <location>
        <begin position="1"/>
        <end position="25"/>
    </location>
</feature>
<dbReference type="RefSeq" id="WP_136972364.1">
    <property type="nucleotide sequence ID" value="NZ_JARZHI010000057.1"/>
</dbReference>
<dbReference type="SUPFAM" id="SSF52540">
    <property type="entry name" value="P-loop containing nucleoside triphosphate hydrolases"/>
    <property type="match status" value="1"/>
</dbReference>
<evidence type="ECO:0000313" key="6">
    <source>
        <dbReference type="Proteomes" id="UP001160301"/>
    </source>
</evidence>
<dbReference type="Proteomes" id="UP001160301">
    <property type="component" value="Unassembled WGS sequence"/>
</dbReference>
<evidence type="ECO:0000256" key="2">
    <source>
        <dbReference type="ARBA" id="ARBA00022840"/>
    </source>
</evidence>
<evidence type="ECO:0000256" key="1">
    <source>
        <dbReference type="ARBA" id="ARBA00022741"/>
    </source>
</evidence>
<dbReference type="SMART" id="SM00382">
    <property type="entry name" value="AAA"/>
    <property type="match status" value="1"/>
</dbReference>
<dbReference type="PROSITE" id="PS50045">
    <property type="entry name" value="SIGMA54_INTERACT_4"/>
    <property type="match status" value="1"/>
</dbReference>